<dbReference type="InterPro" id="IPR043358">
    <property type="entry name" value="GNL1-like"/>
</dbReference>
<dbReference type="Proteomes" id="UP000823046">
    <property type="component" value="Unassembled WGS sequence"/>
</dbReference>
<evidence type="ECO:0000256" key="4">
    <source>
        <dbReference type="ARBA" id="ARBA00023134"/>
    </source>
</evidence>
<keyword evidence="5" id="KW-0472">Membrane</keyword>
<keyword evidence="2" id="KW-0547">Nucleotide-binding</keyword>
<organism evidence="7 8">
    <name type="scientific">Cardiosporidium cionae</name>
    <dbReference type="NCBI Taxonomy" id="476202"/>
    <lineage>
        <taxon>Eukaryota</taxon>
        <taxon>Sar</taxon>
        <taxon>Alveolata</taxon>
        <taxon>Apicomplexa</taxon>
        <taxon>Aconoidasida</taxon>
        <taxon>Nephromycida</taxon>
        <taxon>Cardiosporidium</taxon>
    </lineage>
</organism>
<protein>
    <recommendedName>
        <fullName evidence="6">G domain-containing protein</fullName>
    </recommendedName>
</protein>
<dbReference type="EMBL" id="JADAQX010000036">
    <property type="protein sequence ID" value="KAF8822627.1"/>
    <property type="molecule type" value="Genomic_DNA"/>
</dbReference>
<dbReference type="InterPro" id="IPR027417">
    <property type="entry name" value="P-loop_NTPase"/>
</dbReference>
<proteinExistence type="predicted"/>
<keyword evidence="5" id="KW-0812">Transmembrane</keyword>
<keyword evidence="3" id="KW-0378">Hydrolase</keyword>
<dbReference type="Gene3D" id="3.40.50.300">
    <property type="entry name" value="P-loop containing nucleotide triphosphate hydrolases"/>
    <property type="match status" value="1"/>
</dbReference>
<feature type="transmembrane region" description="Helical" evidence="5">
    <location>
        <begin position="12"/>
        <end position="35"/>
    </location>
</feature>
<evidence type="ECO:0000256" key="1">
    <source>
        <dbReference type="ARBA" id="ARBA00022490"/>
    </source>
</evidence>
<reference evidence="7 8" key="1">
    <citation type="journal article" date="2020" name="bioRxiv">
        <title>Metabolic contributions of an alphaproteobacterial endosymbiont in the apicomplexan Cardiosporidium cionae.</title>
        <authorList>
            <person name="Hunter E.S."/>
            <person name="Paight C.J."/>
            <person name="Lane C.E."/>
        </authorList>
    </citation>
    <scope>NUCLEOTIDE SEQUENCE [LARGE SCALE GENOMIC DNA]</scope>
    <source>
        <strain evidence="7">ESH_2018</strain>
    </source>
</reference>
<dbReference type="PANTHER" id="PTHR45709:SF2">
    <property type="entry name" value="LARGE SUBUNIT GTPASE 1 HOMOLOG"/>
    <property type="match status" value="1"/>
</dbReference>
<dbReference type="Pfam" id="PF01926">
    <property type="entry name" value="MMR_HSR1"/>
    <property type="match status" value="1"/>
</dbReference>
<gene>
    <name evidence="7" type="ORF">IE077_004505</name>
</gene>
<keyword evidence="8" id="KW-1185">Reference proteome</keyword>
<evidence type="ECO:0000256" key="5">
    <source>
        <dbReference type="SAM" id="Phobius"/>
    </source>
</evidence>
<evidence type="ECO:0000256" key="2">
    <source>
        <dbReference type="ARBA" id="ARBA00022741"/>
    </source>
</evidence>
<dbReference type="PANTHER" id="PTHR45709">
    <property type="entry name" value="LARGE SUBUNIT GTPASE 1 HOMOLOG-RELATED"/>
    <property type="match status" value="1"/>
</dbReference>
<name>A0ABQ7JF52_9APIC</name>
<keyword evidence="5" id="KW-1133">Transmembrane helix</keyword>
<evidence type="ECO:0000313" key="7">
    <source>
        <dbReference type="EMBL" id="KAF8822627.1"/>
    </source>
</evidence>
<keyword evidence="4" id="KW-0342">GTP-binding</keyword>
<sequence length="429" mass="48648">MYRSKSFSFSPICYWGLCLIMGECNLYFTMFWMSLDFLLNIGELSIIVVNKADLLTRFQRKQWLEFFKKQDKEVIFFSAIRELYIQGAIHATQSSEFPHKTKEFRMGYSGITLGYGNLHAEDADDSPSDILTCEALLRFLQEKKRKCFTLGDNSAHSSQFGFIVGVVGYPNVGKSSMINSLFGSKKVSVSRQPDFANARLWNNPMRLPSENNDMLLCINVQDWSFLQLFKQSIIFFGDYLSAIQLICNWIPEQLCLHYKVMMNQLSHAKTVGKFSLDASTFLSQLAESRHFYSGGRGGLLDLFRTAAMITKDFCCGKLLYCAPPPLSGSAFSQDEEGTMKMHAPPLSINGNNESLEVVEKTKSLPLNQLEEPSVDEDDNNIAEFLHPPSVNHRNHPIGRNVTKRGRRHMEKQFLKGNAVSVDSYGGYLV</sequence>
<evidence type="ECO:0000256" key="3">
    <source>
        <dbReference type="ARBA" id="ARBA00022801"/>
    </source>
</evidence>
<evidence type="ECO:0000259" key="6">
    <source>
        <dbReference type="Pfam" id="PF01926"/>
    </source>
</evidence>
<keyword evidence="1" id="KW-0963">Cytoplasm</keyword>
<feature type="domain" description="G" evidence="6">
    <location>
        <begin position="164"/>
        <end position="194"/>
    </location>
</feature>
<accession>A0ABQ7JF52</accession>
<dbReference type="InterPro" id="IPR006073">
    <property type="entry name" value="GTP-bd"/>
</dbReference>
<comment type="caution">
    <text evidence="7">The sequence shown here is derived from an EMBL/GenBank/DDBJ whole genome shotgun (WGS) entry which is preliminary data.</text>
</comment>
<evidence type="ECO:0000313" key="8">
    <source>
        <dbReference type="Proteomes" id="UP000823046"/>
    </source>
</evidence>
<dbReference type="SUPFAM" id="SSF52540">
    <property type="entry name" value="P-loop containing nucleoside triphosphate hydrolases"/>
    <property type="match status" value="1"/>
</dbReference>